<evidence type="ECO:0000313" key="2">
    <source>
        <dbReference type="EMBL" id="OGL86715.1"/>
    </source>
</evidence>
<organism evidence="2 3">
    <name type="scientific">Candidatus Uhrbacteria bacterium RIFCSPLOWO2_02_FULL_48_18</name>
    <dbReference type="NCBI Taxonomy" id="1802408"/>
    <lineage>
        <taxon>Bacteria</taxon>
        <taxon>Candidatus Uhriibacteriota</taxon>
    </lineage>
</organism>
<comment type="caution">
    <text evidence="2">The sequence shown here is derived from an EMBL/GenBank/DDBJ whole genome shotgun (WGS) entry which is preliminary data.</text>
</comment>
<keyword evidence="1" id="KW-1133">Transmembrane helix</keyword>
<dbReference type="EMBL" id="MGEQ01000007">
    <property type="protein sequence ID" value="OGL86715.1"/>
    <property type="molecule type" value="Genomic_DNA"/>
</dbReference>
<name>A0A1F7V8I4_9BACT</name>
<reference evidence="2 3" key="1">
    <citation type="journal article" date="2016" name="Nat. Commun.">
        <title>Thousands of microbial genomes shed light on interconnected biogeochemical processes in an aquifer system.</title>
        <authorList>
            <person name="Anantharaman K."/>
            <person name="Brown C.T."/>
            <person name="Hug L.A."/>
            <person name="Sharon I."/>
            <person name="Castelle C.J."/>
            <person name="Probst A.J."/>
            <person name="Thomas B.C."/>
            <person name="Singh A."/>
            <person name="Wilkins M.J."/>
            <person name="Karaoz U."/>
            <person name="Brodie E.L."/>
            <person name="Williams K.H."/>
            <person name="Hubbard S.S."/>
            <person name="Banfield J.F."/>
        </authorList>
    </citation>
    <scope>NUCLEOTIDE SEQUENCE [LARGE SCALE GENOMIC DNA]</scope>
</reference>
<keyword evidence="1" id="KW-0472">Membrane</keyword>
<feature type="transmembrane region" description="Helical" evidence="1">
    <location>
        <begin position="33"/>
        <end position="50"/>
    </location>
</feature>
<protein>
    <recommendedName>
        <fullName evidence="4">Cell division protein FtsL</fullName>
    </recommendedName>
</protein>
<accession>A0A1F7V8I4</accession>
<proteinExistence type="predicted"/>
<evidence type="ECO:0008006" key="4">
    <source>
        <dbReference type="Google" id="ProtNLM"/>
    </source>
</evidence>
<dbReference type="AlphaFoldDB" id="A0A1F7V8I4"/>
<sequence>MSPFAQTSFVSHTSRPFRVNAIPLWITTNVTRVNMVTFAVLIIVCLAYIVQVNNTASKGYQIRDLENTIHHLTVANQQSELEIREAQSLNTIQRSVKMIGMVPAEQAVYVDARGGSVAFAQ</sequence>
<evidence type="ECO:0000313" key="3">
    <source>
        <dbReference type="Proteomes" id="UP000176593"/>
    </source>
</evidence>
<evidence type="ECO:0000256" key="1">
    <source>
        <dbReference type="SAM" id="Phobius"/>
    </source>
</evidence>
<keyword evidence="1" id="KW-0812">Transmembrane</keyword>
<gene>
    <name evidence="2" type="ORF">A3I41_05285</name>
</gene>
<dbReference type="Proteomes" id="UP000176593">
    <property type="component" value="Unassembled WGS sequence"/>
</dbReference>